<dbReference type="OrthoDB" id="9785076at2"/>
<comment type="caution">
    <text evidence="1">The sequence shown here is derived from an EMBL/GenBank/DDBJ whole genome shotgun (WGS) entry which is preliminary data.</text>
</comment>
<dbReference type="InterPro" id="IPR029058">
    <property type="entry name" value="AB_hydrolase_fold"/>
</dbReference>
<dbReference type="Gene3D" id="3.40.50.1820">
    <property type="entry name" value="alpha/beta hydrolase"/>
    <property type="match status" value="1"/>
</dbReference>
<proteinExistence type="predicted"/>
<sequence length="300" mass="32784">MSSDAAVIGKDITFEADDGFPLKGTLFAGTGEGPLALISSAAAVPRGFYNRFATYLVQDRGFRAVLTYDYRGVSASKPPSGWKSEPLMADWAEKDMPAAVDVLDAVAPDHPMVGVGQSFGGQALGLCGRHQRFLRYLMVAVMSGHWRYTNVPLKVFTAMNLIGVPLAMLTGRVPGWIGLGETLPGSVFRQWARWDRNPEYFFADPSMDAARRYGEVETPILAIGLTDDPWGTARAQHAILKHYVRAPRQTAWISPVSPDMPIGHLGFFRSAHRERLWKPTTDWLEVGAGSDFAVGVAGTK</sequence>
<organism evidence="1 2">
    <name type="scientific">Ciceribacter ferrooxidans</name>
    <dbReference type="NCBI Taxonomy" id="2509717"/>
    <lineage>
        <taxon>Bacteria</taxon>
        <taxon>Pseudomonadati</taxon>
        <taxon>Pseudomonadota</taxon>
        <taxon>Alphaproteobacteria</taxon>
        <taxon>Hyphomicrobiales</taxon>
        <taxon>Rhizobiaceae</taxon>
        <taxon>Ciceribacter</taxon>
    </lineage>
</organism>
<dbReference type="AlphaFoldDB" id="A0A4Q2T552"/>
<dbReference type="SUPFAM" id="SSF53474">
    <property type="entry name" value="alpha/beta-Hydrolases"/>
    <property type="match status" value="1"/>
</dbReference>
<accession>A0A4Q2T552</accession>
<evidence type="ECO:0000313" key="1">
    <source>
        <dbReference type="EMBL" id="RYC12220.1"/>
    </source>
</evidence>
<dbReference type="RefSeq" id="WP_129332647.1">
    <property type="nucleotide sequence ID" value="NZ_SDVB01000238.1"/>
</dbReference>
<gene>
    <name evidence="1" type="ORF">EUU22_14305</name>
</gene>
<dbReference type="EMBL" id="SDVB01000238">
    <property type="protein sequence ID" value="RYC12220.1"/>
    <property type="molecule type" value="Genomic_DNA"/>
</dbReference>
<reference evidence="1 2" key="1">
    <citation type="submission" date="2019-01" db="EMBL/GenBank/DDBJ databases">
        <authorList>
            <person name="Deng T."/>
        </authorList>
    </citation>
    <scope>NUCLEOTIDE SEQUENCE [LARGE SCALE GENOMIC DNA]</scope>
    <source>
        <strain evidence="1 2">F8825</strain>
    </source>
</reference>
<protein>
    <recommendedName>
        <fullName evidence="3">Alpha/beta fold hydrolase</fullName>
    </recommendedName>
</protein>
<dbReference type="Proteomes" id="UP000291088">
    <property type="component" value="Unassembled WGS sequence"/>
</dbReference>
<evidence type="ECO:0008006" key="3">
    <source>
        <dbReference type="Google" id="ProtNLM"/>
    </source>
</evidence>
<name>A0A4Q2T552_9HYPH</name>
<dbReference type="InterPro" id="IPR017208">
    <property type="entry name" value="UCP037442_abhydr"/>
</dbReference>
<dbReference type="PIRSF" id="PIRSF037442">
    <property type="entry name" value="UCP037442_abhydr"/>
    <property type="match status" value="1"/>
</dbReference>
<keyword evidence="2" id="KW-1185">Reference proteome</keyword>
<evidence type="ECO:0000313" key="2">
    <source>
        <dbReference type="Proteomes" id="UP000291088"/>
    </source>
</evidence>